<sequence>MMSTTIVLGQYGTCDRGSDAKCERFGKDYCCAYVDIKSDKDQLKGYWCANMQYTGEKYNEEGYEGSVICSEAAQKFKNEFASILILIVVTIIAHF</sequence>
<reference evidence="1" key="1">
    <citation type="submission" date="2019-06" db="EMBL/GenBank/DDBJ databases">
        <authorList>
            <person name="Zheng W."/>
        </authorList>
    </citation>
    <scope>NUCLEOTIDE SEQUENCE</scope>
    <source>
        <strain evidence="1">QDHG01</strain>
    </source>
</reference>
<keyword evidence="2" id="KW-1185">Reference proteome</keyword>
<proteinExistence type="predicted"/>
<evidence type="ECO:0000313" key="2">
    <source>
        <dbReference type="Proteomes" id="UP000785679"/>
    </source>
</evidence>
<name>A0A8J8SX47_HALGN</name>
<dbReference type="Proteomes" id="UP000785679">
    <property type="component" value="Unassembled WGS sequence"/>
</dbReference>
<dbReference type="EMBL" id="RRYP01017564">
    <property type="protein sequence ID" value="TNV74057.1"/>
    <property type="molecule type" value="Genomic_DNA"/>
</dbReference>
<organism evidence="1 2">
    <name type="scientific">Halteria grandinella</name>
    <dbReference type="NCBI Taxonomy" id="5974"/>
    <lineage>
        <taxon>Eukaryota</taxon>
        <taxon>Sar</taxon>
        <taxon>Alveolata</taxon>
        <taxon>Ciliophora</taxon>
        <taxon>Intramacronucleata</taxon>
        <taxon>Spirotrichea</taxon>
        <taxon>Stichotrichia</taxon>
        <taxon>Sporadotrichida</taxon>
        <taxon>Halteriidae</taxon>
        <taxon>Halteria</taxon>
    </lineage>
</organism>
<evidence type="ECO:0000313" key="1">
    <source>
        <dbReference type="EMBL" id="TNV74057.1"/>
    </source>
</evidence>
<dbReference type="AlphaFoldDB" id="A0A8J8SX47"/>
<gene>
    <name evidence="1" type="ORF">FGO68_gene17303</name>
</gene>
<accession>A0A8J8SX47</accession>
<protein>
    <submittedName>
        <fullName evidence="1">Uncharacterized protein</fullName>
    </submittedName>
</protein>
<comment type="caution">
    <text evidence="1">The sequence shown here is derived from an EMBL/GenBank/DDBJ whole genome shotgun (WGS) entry which is preliminary data.</text>
</comment>